<dbReference type="Proteomes" id="UP000053766">
    <property type="component" value="Unassembled WGS sequence"/>
</dbReference>
<keyword evidence="2" id="KW-0732">Signal</keyword>
<reference evidence="4" key="2">
    <citation type="journal article" date="2016" name="Sci. Rep.">
        <title>Dictyocaulus viviparus genome, variome and transcriptome elucidate lungworm biology and support future intervention.</title>
        <authorList>
            <person name="McNulty S.N."/>
            <person name="Strube C."/>
            <person name="Rosa B.A."/>
            <person name="Martin J.C."/>
            <person name="Tyagi R."/>
            <person name="Choi Y.J."/>
            <person name="Wang Q."/>
            <person name="Hallsworth Pepin K."/>
            <person name="Zhang X."/>
            <person name="Ozersky P."/>
            <person name="Wilson R.K."/>
            <person name="Sternberg P.W."/>
            <person name="Gasser R.B."/>
            <person name="Mitreva M."/>
        </authorList>
    </citation>
    <scope>NUCLEOTIDE SEQUENCE [LARGE SCALE GENOMIC DNA]</scope>
    <source>
        <strain evidence="4">HannoverDv2000</strain>
    </source>
</reference>
<feature type="signal peptide" evidence="2">
    <location>
        <begin position="1"/>
        <end position="17"/>
    </location>
</feature>
<accession>A0A0D8Y866</accession>
<proteinExistence type="predicted"/>
<feature type="region of interest" description="Disordered" evidence="1">
    <location>
        <begin position="81"/>
        <end position="123"/>
    </location>
</feature>
<feature type="chain" id="PRO_5002336553" evidence="2">
    <location>
        <begin position="18"/>
        <end position="146"/>
    </location>
</feature>
<reference evidence="3 4" key="1">
    <citation type="submission" date="2013-11" db="EMBL/GenBank/DDBJ databases">
        <title>Draft genome of the bovine lungworm Dictyocaulus viviparus.</title>
        <authorList>
            <person name="Mitreva M."/>
        </authorList>
    </citation>
    <scope>NUCLEOTIDE SEQUENCE [LARGE SCALE GENOMIC DNA]</scope>
    <source>
        <strain evidence="3 4">HannoverDv2000</strain>
    </source>
</reference>
<keyword evidence="4" id="KW-1185">Reference proteome</keyword>
<evidence type="ECO:0000313" key="3">
    <source>
        <dbReference type="EMBL" id="KJH52169.1"/>
    </source>
</evidence>
<evidence type="ECO:0000256" key="1">
    <source>
        <dbReference type="SAM" id="MobiDB-lite"/>
    </source>
</evidence>
<sequence>MRGGVLWMESMISLVAASYTFVVATSAFICCSNVDKRANVANKAKGNQTAGSGFQKNVTDPGESIANNEALKRLLKNKAMVNKTGSAEKKSNELLRRKKTQSAHENAQQPGGTETTGFDDDGVYEDVVVRDGCPPSVTLPMLPVVR</sequence>
<evidence type="ECO:0000313" key="4">
    <source>
        <dbReference type="Proteomes" id="UP000053766"/>
    </source>
</evidence>
<dbReference type="AlphaFoldDB" id="A0A0D8Y866"/>
<feature type="compositionally biased region" description="Basic and acidic residues" evidence="1">
    <location>
        <begin position="86"/>
        <end position="95"/>
    </location>
</feature>
<gene>
    <name evidence="3" type="ORF">DICVIV_01634</name>
</gene>
<name>A0A0D8Y866_DICVI</name>
<dbReference type="EMBL" id="KN716169">
    <property type="protein sequence ID" value="KJH52169.1"/>
    <property type="molecule type" value="Genomic_DNA"/>
</dbReference>
<organism evidence="3 4">
    <name type="scientific">Dictyocaulus viviparus</name>
    <name type="common">Bovine lungworm</name>
    <dbReference type="NCBI Taxonomy" id="29172"/>
    <lineage>
        <taxon>Eukaryota</taxon>
        <taxon>Metazoa</taxon>
        <taxon>Ecdysozoa</taxon>
        <taxon>Nematoda</taxon>
        <taxon>Chromadorea</taxon>
        <taxon>Rhabditida</taxon>
        <taxon>Rhabditina</taxon>
        <taxon>Rhabditomorpha</taxon>
        <taxon>Strongyloidea</taxon>
        <taxon>Metastrongylidae</taxon>
        <taxon>Dictyocaulus</taxon>
    </lineage>
</organism>
<protein>
    <submittedName>
        <fullName evidence="3">Uncharacterized protein</fullName>
    </submittedName>
</protein>
<evidence type="ECO:0000256" key="2">
    <source>
        <dbReference type="SAM" id="SignalP"/>
    </source>
</evidence>